<evidence type="ECO:0008006" key="3">
    <source>
        <dbReference type="Google" id="ProtNLM"/>
    </source>
</evidence>
<name>A0ABU0A6C3_STRDY</name>
<dbReference type="Pfam" id="PF07852">
    <property type="entry name" value="DUF1642"/>
    <property type="match status" value="1"/>
</dbReference>
<dbReference type="Proteomes" id="UP001237071">
    <property type="component" value="Unassembled WGS sequence"/>
</dbReference>
<evidence type="ECO:0000313" key="1">
    <source>
        <dbReference type="EMBL" id="MDQ0262826.1"/>
    </source>
</evidence>
<proteinExistence type="predicted"/>
<protein>
    <recommendedName>
        <fullName evidence="3">DUF3310 domain-containing protein</fullName>
    </recommendedName>
</protein>
<dbReference type="InterPro" id="IPR021739">
    <property type="entry name" value="SaV-like"/>
</dbReference>
<keyword evidence="2" id="KW-1185">Reference proteome</keyword>
<organism evidence="1 2">
    <name type="scientific">Streptococcus dysgalactiae</name>
    <dbReference type="NCBI Taxonomy" id="1334"/>
    <lineage>
        <taxon>Bacteria</taxon>
        <taxon>Bacillati</taxon>
        <taxon>Bacillota</taxon>
        <taxon>Bacilli</taxon>
        <taxon>Lactobacillales</taxon>
        <taxon>Streptococcaceae</taxon>
        <taxon>Streptococcus</taxon>
    </lineage>
</organism>
<reference evidence="1 2" key="1">
    <citation type="submission" date="2023-07" db="EMBL/GenBank/DDBJ databases">
        <title>Genomic Encyclopedia of Type Strains, Phase IV (KMG-IV): sequencing the most valuable type-strain genomes for metagenomic binning, comparative biology and taxonomic classification.</title>
        <authorList>
            <person name="Goeker M."/>
        </authorList>
    </citation>
    <scope>NUCLEOTIDE SEQUENCE [LARGE SCALE GENOMIC DNA]</scope>
    <source>
        <strain evidence="1 2">DSM 23147</strain>
    </source>
</reference>
<gene>
    <name evidence="1" type="ORF">J2S26_000901</name>
</gene>
<dbReference type="EMBL" id="JAUSTL010000007">
    <property type="protein sequence ID" value="MDQ0262826.1"/>
    <property type="molecule type" value="Genomic_DNA"/>
</dbReference>
<evidence type="ECO:0000313" key="2">
    <source>
        <dbReference type="Proteomes" id="UP001237071"/>
    </source>
</evidence>
<sequence>MNINEVLYLPVKREGLNIGPDKFFCKHRYRTLDGDEVASSFKAKSKEELLDRQKPEIPQFVADWLDKCDREFKNLTYIFSHDCPKKVKEWCAVYGNHQKMLQALLYGYTVVDTEKGRFPVKKCFHDSVNKPSHYQGEYGLEAIAVIDNFMGDLAGKASWAWGNMIKYVLRFQKKNGLEDLKKARKNLDWLIEEMEKNND</sequence>
<accession>A0ABU0A6C3</accession>
<dbReference type="InterPro" id="IPR012865">
    <property type="entry name" value="DUF1642"/>
</dbReference>
<dbReference type="Pfam" id="PF11753">
    <property type="entry name" value="DUF3310"/>
    <property type="match status" value="1"/>
</dbReference>
<comment type="caution">
    <text evidence="1">The sequence shown here is derived from an EMBL/GenBank/DDBJ whole genome shotgun (WGS) entry which is preliminary data.</text>
</comment>